<dbReference type="Gene3D" id="3.40.50.12580">
    <property type="match status" value="1"/>
</dbReference>
<evidence type="ECO:0008006" key="3">
    <source>
        <dbReference type="Google" id="ProtNLM"/>
    </source>
</evidence>
<evidence type="ECO:0000313" key="2">
    <source>
        <dbReference type="Proteomes" id="UP000077786"/>
    </source>
</evidence>
<dbReference type="EMBL" id="LUTU01000008">
    <property type="protein sequence ID" value="OAJ67326.1"/>
    <property type="molecule type" value="Genomic_DNA"/>
</dbReference>
<dbReference type="RefSeq" id="WP_064274643.1">
    <property type="nucleotide sequence ID" value="NZ_LUTU01000008.1"/>
</dbReference>
<dbReference type="PATRIC" id="fig|38307.3.peg.1983"/>
<comment type="caution">
    <text evidence="1">The sequence shown here is derived from an EMBL/GenBank/DDBJ whole genome shotgun (WGS) entry which is preliminary data.</text>
</comment>
<proteinExistence type="predicted"/>
<sequence length="371" mass="42267">MKIAFIYIAEPYQCYHTASVASALAAIPGCDVTEYYSFPETIDHLARIRRALNVPPLPLLPFPRSWKANILKRARRLDQERLVILRENVEELNQYDVVVATEYTAGVLKDMGLNGPKLILLMHGAGDRYVNDEHLVREFDLTLVPGPKVETYFRDKGLIQNGASRIVGYPKFDVFEAVRRENAVSFSNERPFALYNPHYQRVLTSAPACMDTIINGFKTQNEYNLVVAPHIKMFHKGFGIRERLLQRQQSPEVLVDTGSNAMLDMTYTSQAALYIGDVSSQVYEFLAIPRPCIFLNPHKLPWRDDPYFLHWTLGEVVDDPADIMPAVARAEERHAFYRPVQEKLFRETFGEPLLGASQRAADAIVSFMNNV</sequence>
<dbReference type="AlphaFoldDB" id="A0A1B6VJD9"/>
<gene>
    <name evidence="1" type="ORF">A0123_01925</name>
</gene>
<accession>A0A1B6VJD9</accession>
<dbReference type="OrthoDB" id="8437129at2"/>
<name>A0A1B6VJD9_9PROT</name>
<reference evidence="1 2" key="1">
    <citation type="submission" date="2016-03" db="EMBL/GenBank/DDBJ databases">
        <title>Draft genome sequence of Gluconobacter cerinus strain CECT 9110.</title>
        <authorList>
            <person name="Sainz F."/>
            <person name="Mas A."/>
            <person name="Torija M.J."/>
        </authorList>
    </citation>
    <scope>NUCLEOTIDE SEQUENCE [LARGE SCALE GENOMIC DNA]</scope>
    <source>
        <strain evidence="1 2">CECT 9110</strain>
    </source>
</reference>
<protein>
    <recommendedName>
        <fullName evidence="3">Glycerophosphotransferase</fullName>
    </recommendedName>
</protein>
<dbReference type="SUPFAM" id="SSF53756">
    <property type="entry name" value="UDP-Glycosyltransferase/glycogen phosphorylase"/>
    <property type="match status" value="1"/>
</dbReference>
<organism evidence="1 2">
    <name type="scientific">Gluconobacter cerinus</name>
    <dbReference type="NCBI Taxonomy" id="38307"/>
    <lineage>
        <taxon>Bacteria</taxon>
        <taxon>Pseudomonadati</taxon>
        <taxon>Pseudomonadota</taxon>
        <taxon>Alphaproteobacteria</taxon>
        <taxon>Acetobacterales</taxon>
        <taxon>Acetobacteraceae</taxon>
        <taxon>Gluconobacter</taxon>
    </lineage>
</organism>
<dbReference type="InterPro" id="IPR043148">
    <property type="entry name" value="TagF_C"/>
</dbReference>
<dbReference type="Proteomes" id="UP000077786">
    <property type="component" value="Unassembled WGS sequence"/>
</dbReference>
<evidence type="ECO:0000313" key="1">
    <source>
        <dbReference type="EMBL" id="OAJ67326.1"/>
    </source>
</evidence>